<dbReference type="AlphaFoldDB" id="A0A2W7NLZ1"/>
<evidence type="ECO:0000256" key="3">
    <source>
        <dbReference type="SAM" id="SignalP"/>
    </source>
</evidence>
<reference evidence="4 5" key="1">
    <citation type="submission" date="2018-06" db="EMBL/GenBank/DDBJ databases">
        <title>Genomic Encyclopedia of Archaeal and Bacterial Type Strains, Phase II (KMG-II): from individual species to whole genera.</title>
        <authorList>
            <person name="Goeker M."/>
        </authorList>
    </citation>
    <scope>NUCLEOTIDE SEQUENCE [LARGE SCALE GENOMIC DNA]</scope>
    <source>
        <strain evidence="4 5">DSM 22009</strain>
    </source>
</reference>
<evidence type="ECO:0000313" key="4">
    <source>
        <dbReference type="EMBL" id="PZX14176.1"/>
    </source>
</evidence>
<dbReference type="CDD" id="cd06911">
    <property type="entry name" value="VirB9_CagX_TrbG"/>
    <property type="match status" value="1"/>
</dbReference>
<dbReference type="RefSeq" id="WP_111538073.1">
    <property type="nucleotide sequence ID" value="NZ_QKZL01000015.1"/>
</dbReference>
<name>A0A2W7NLZ1_9RHOB</name>
<keyword evidence="5" id="KW-1185">Reference proteome</keyword>
<accession>A0A2W7NLZ1</accession>
<sequence length="265" mass="29785">MKHALPLIALLAMTGLATAETTPRPFPQDSRIRSFTYDEHEVYRLDTYMRFITSIEFEPGENIESVQVGDSESWQIVRLDRGDVLSVKPLIEGAYTNMTVYTNQRPYTFELRARAGQVGAPNLNYRVSFRYPGVEAQARSAAIERAERPKDFDYYAAGDATSIKPLQVYDDGKRTIFVFPENARRPGIFLVGPDGRESIVNVRHAENASIVDRVSDRWTIRIGDEEICVAHGDVIRSVPGGRRAPQLGQGYAVYDPEIRGSVVIK</sequence>
<evidence type="ECO:0000256" key="1">
    <source>
        <dbReference type="ARBA" id="ARBA00006135"/>
    </source>
</evidence>
<keyword evidence="2 3" id="KW-0732">Signal</keyword>
<dbReference type="EMBL" id="QKZL01000015">
    <property type="protein sequence ID" value="PZX14176.1"/>
    <property type="molecule type" value="Genomic_DNA"/>
</dbReference>
<evidence type="ECO:0000313" key="5">
    <source>
        <dbReference type="Proteomes" id="UP000248916"/>
    </source>
</evidence>
<dbReference type="OrthoDB" id="9815808at2"/>
<dbReference type="Pfam" id="PF03524">
    <property type="entry name" value="CagX"/>
    <property type="match status" value="1"/>
</dbReference>
<evidence type="ECO:0000256" key="2">
    <source>
        <dbReference type="ARBA" id="ARBA00022729"/>
    </source>
</evidence>
<proteinExistence type="inferred from homology"/>
<organism evidence="4 5">
    <name type="scientific">Palleronia aestuarii</name>
    <dbReference type="NCBI Taxonomy" id="568105"/>
    <lineage>
        <taxon>Bacteria</taxon>
        <taxon>Pseudomonadati</taxon>
        <taxon>Pseudomonadota</taxon>
        <taxon>Alphaproteobacteria</taxon>
        <taxon>Rhodobacterales</taxon>
        <taxon>Roseobacteraceae</taxon>
        <taxon>Palleronia</taxon>
    </lineage>
</organism>
<dbReference type="InterPro" id="IPR010258">
    <property type="entry name" value="Conjugal_tfr_TrbG/VirB9/CagX"/>
</dbReference>
<feature type="chain" id="PRO_5016174695" evidence="3">
    <location>
        <begin position="20"/>
        <end position="265"/>
    </location>
</feature>
<dbReference type="InterPro" id="IPR033645">
    <property type="entry name" value="VirB9/CagX/TrbG_C"/>
</dbReference>
<dbReference type="Gene3D" id="2.60.40.2500">
    <property type="match status" value="1"/>
</dbReference>
<gene>
    <name evidence="4" type="ORF">LX81_02975</name>
</gene>
<dbReference type="InterPro" id="IPR038161">
    <property type="entry name" value="VirB9/CagX/TrbG_C_sf"/>
</dbReference>
<dbReference type="Proteomes" id="UP000248916">
    <property type="component" value="Unassembled WGS sequence"/>
</dbReference>
<comment type="caution">
    <text evidence="4">The sequence shown here is derived from an EMBL/GenBank/DDBJ whole genome shotgun (WGS) entry which is preliminary data.</text>
</comment>
<comment type="similarity">
    <text evidence="1">Belongs to the TrbG/VirB9 family.</text>
</comment>
<feature type="signal peptide" evidence="3">
    <location>
        <begin position="1"/>
        <end position="19"/>
    </location>
</feature>
<protein>
    <submittedName>
        <fullName evidence="4">Type IV secretion system protein VirB9</fullName>
    </submittedName>
</protein>